<dbReference type="GO" id="GO:0015074">
    <property type="term" value="P:DNA integration"/>
    <property type="evidence" value="ECO:0007669"/>
    <property type="project" value="InterPro"/>
</dbReference>
<dbReference type="Gene3D" id="3.30.70.270">
    <property type="match status" value="2"/>
</dbReference>
<evidence type="ECO:0000313" key="15">
    <source>
        <dbReference type="EMBL" id="POW00194.1"/>
    </source>
</evidence>
<keyword evidence="5" id="KW-0540">Nuclease</keyword>
<dbReference type="SUPFAM" id="SSF53098">
    <property type="entry name" value="Ribonuclease H-like"/>
    <property type="match status" value="1"/>
</dbReference>
<evidence type="ECO:0000313" key="16">
    <source>
        <dbReference type="Proteomes" id="UP000239156"/>
    </source>
</evidence>
<evidence type="ECO:0000259" key="13">
    <source>
        <dbReference type="PROSITE" id="PS50158"/>
    </source>
</evidence>
<dbReference type="InterPro" id="IPR050951">
    <property type="entry name" value="Retrovirus_Pol_polyprotein"/>
</dbReference>
<proteinExistence type="predicted"/>
<dbReference type="InterPro" id="IPR043502">
    <property type="entry name" value="DNA/RNA_pol_sf"/>
</dbReference>
<dbReference type="SUPFAM" id="SSF56672">
    <property type="entry name" value="DNA/RNA polymerases"/>
    <property type="match status" value="2"/>
</dbReference>
<feature type="region of interest" description="Disordered" evidence="12">
    <location>
        <begin position="202"/>
        <end position="245"/>
    </location>
</feature>
<dbReference type="CDD" id="cd09274">
    <property type="entry name" value="RNase_HI_RT_Ty3"/>
    <property type="match status" value="1"/>
</dbReference>
<dbReference type="VEuPathDB" id="FungiDB:PSHT_03739"/>
<dbReference type="Pfam" id="PF17917">
    <property type="entry name" value="RT_RNaseH"/>
    <property type="match status" value="1"/>
</dbReference>
<dbReference type="EMBL" id="PKSL01000184">
    <property type="protein sequence ID" value="POW00194.1"/>
    <property type="molecule type" value="Genomic_DNA"/>
</dbReference>
<keyword evidence="2" id="KW-0507">mRNA processing</keyword>
<dbReference type="GO" id="GO:0008270">
    <property type="term" value="F:zinc ion binding"/>
    <property type="evidence" value="ECO:0007669"/>
    <property type="project" value="UniProtKB-KW"/>
</dbReference>
<evidence type="ECO:0000256" key="1">
    <source>
        <dbReference type="ARBA" id="ARBA00012493"/>
    </source>
</evidence>
<dbReference type="InterPro" id="IPR043128">
    <property type="entry name" value="Rev_trsase/Diguanyl_cyclase"/>
</dbReference>
<dbReference type="InterPro" id="IPR041373">
    <property type="entry name" value="RT_RNaseH"/>
</dbReference>
<feature type="compositionally biased region" description="Basic and acidic residues" evidence="12">
    <location>
        <begin position="221"/>
        <end position="237"/>
    </location>
</feature>
<dbReference type="PROSITE" id="PS00141">
    <property type="entry name" value="ASP_PROTEASE"/>
    <property type="match status" value="1"/>
</dbReference>
<dbReference type="Gene3D" id="4.10.60.10">
    <property type="entry name" value="Zinc finger, CCHC-type"/>
    <property type="match status" value="1"/>
</dbReference>
<dbReference type="VEuPathDB" id="FungiDB:PSHT_07517"/>
<evidence type="ECO:0000256" key="2">
    <source>
        <dbReference type="ARBA" id="ARBA00022664"/>
    </source>
</evidence>
<dbReference type="CDD" id="cd01647">
    <property type="entry name" value="RT_LTR"/>
    <property type="match status" value="1"/>
</dbReference>
<dbReference type="GO" id="GO:0004190">
    <property type="term" value="F:aspartic-type endopeptidase activity"/>
    <property type="evidence" value="ECO:0007669"/>
    <property type="project" value="UniProtKB-KW"/>
</dbReference>
<evidence type="ECO:0000256" key="10">
    <source>
        <dbReference type="ARBA" id="ARBA00022918"/>
    </source>
</evidence>
<dbReference type="SMART" id="SM00343">
    <property type="entry name" value="ZnF_C2HC"/>
    <property type="match status" value="1"/>
</dbReference>
<keyword evidence="6" id="KW-0645">Protease</keyword>
<dbReference type="PROSITE" id="PS50158">
    <property type="entry name" value="ZF_CCHC"/>
    <property type="match status" value="1"/>
</dbReference>
<dbReference type="InterPro" id="IPR001969">
    <property type="entry name" value="Aspartic_peptidase_AS"/>
</dbReference>
<keyword evidence="10" id="KW-0695">RNA-directed DNA polymerase</keyword>
<protein>
    <recommendedName>
        <fullName evidence="1">RNA-directed DNA polymerase</fullName>
        <ecNumber evidence="1">2.7.7.49</ecNumber>
    </recommendedName>
</protein>
<accession>A0A2S4USA8</accession>
<organism evidence="15 16">
    <name type="scientific">Puccinia striiformis</name>
    <dbReference type="NCBI Taxonomy" id="27350"/>
    <lineage>
        <taxon>Eukaryota</taxon>
        <taxon>Fungi</taxon>
        <taxon>Dikarya</taxon>
        <taxon>Basidiomycota</taxon>
        <taxon>Pucciniomycotina</taxon>
        <taxon>Pucciniomycetes</taxon>
        <taxon>Pucciniales</taxon>
        <taxon>Pucciniaceae</taxon>
        <taxon>Puccinia</taxon>
    </lineage>
</organism>
<comment type="caution">
    <text evidence="15">The sequence shown here is derived from an EMBL/GenBank/DDBJ whole genome shotgun (WGS) entry which is preliminary data.</text>
</comment>
<dbReference type="SUPFAM" id="SSF50630">
    <property type="entry name" value="Acid proteases"/>
    <property type="match status" value="1"/>
</dbReference>
<keyword evidence="11" id="KW-0479">Metal-binding</keyword>
<name>A0A2S4USA8_9BASI</name>
<evidence type="ECO:0000259" key="14">
    <source>
        <dbReference type="PROSITE" id="PS50994"/>
    </source>
</evidence>
<dbReference type="GO" id="GO:0003723">
    <property type="term" value="F:RNA binding"/>
    <property type="evidence" value="ECO:0007669"/>
    <property type="project" value="UniProtKB-KW"/>
</dbReference>
<keyword evidence="11" id="KW-0862">Zinc</keyword>
<dbReference type="PROSITE" id="PS50994">
    <property type="entry name" value="INTEGRASE"/>
    <property type="match status" value="1"/>
</dbReference>
<dbReference type="InterPro" id="IPR036397">
    <property type="entry name" value="RNaseH_sf"/>
</dbReference>
<keyword evidence="8" id="KW-0378">Hydrolase</keyword>
<dbReference type="SUPFAM" id="SSF57756">
    <property type="entry name" value="Retrovirus zinc finger-like domains"/>
    <property type="match status" value="1"/>
</dbReference>
<dbReference type="GO" id="GO:0003964">
    <property type="term" value="F:RNA-directed DNA polymerase activity"/>
    <property type="evidence" value="ECO:0007669"/>
    <property type="project" value="UniProtKB-KW"/>
</dbReference>
<evidence type="ECO:0000256" key="5">
    <source>
        <dbReference type="ARBA" id="ARBA00022722"/>
    </source>
</evidence>
<evidence type="ECO:0000256" key="7">
    <source>
        <dbReference type="ARBA" id="ARBA00022759"/>
    </source>
</evidence>
<keyword evidence="9" id="KW-0694">RNA-binding</keyword>
<dbReference type="Pfam" id="PF00098">
    <property type="entry name" value="zf-CCHC"/>
    <property type="match status" value="1"/>
</dbReference>
<dbReference type="EC" id="2.7.7.49" evidence="1"/>
<reference evidence="15" key="1">
    <citation type="submission" date="2017-12" db="EMBL/GenBank/DDBJ databases">
        <title>Gene loss provides genomic basis for host adaptation in cereal stripe rust fungi.</title>
        <authorList>
            <person name="Xia C."/>
        </authorList>
    </citation>
    <scope>NUCLEOTIDE SEQUENCE [LARGE SCALE GENOMIC DNA]</scope>
    <source>
        <strain evidence="15">93-210</strain>
    </source>
</reference>
<keyword evidence="16" id="KW-1185">Reference proteome</keyword>
<dbReference type="GO" id="GO:0006508">
    <property type="term" value="P:proteolysis"/>
    <property type="evidence" value="ECO:0007669"/>
    <property type="project" value="InterPro"/>
</dbReference>
<dbReference type="VEuPathDB" id="FungiDB:PSHT_16136"/>
<dbReference type="InterPro" id="IPR001584">
    <property type="entry name" value="Integrase_cat-core"/>
</dbReference>
<feature type="compositionally biased region" description="Acidic residues" evidence="12">
    <location>
        <begin position="283"/>
        <end position="298"/>
    </location>
</feature>
<dbReference type="Proteomes" id="UP000239156">
    <property type="component" value="Unassembled WGS sequence"/>
</dbReference>
<dbReference type="Gene3D" id="3.30.420.10">
    <property type="entry name" value="Ribonuclease H-like superfamily/Ribonuclease H"/>
    <property type="match status" value="1"/>
</dbReference>
<dbReference type="Gene3D" id="2.40.70.10">
    <property type="entry name" value="Acid Proteases"/>
    <property type="match status" value="1"/>
</dbReference>
<dbReference type="Gene3D" id="1.10.340.70">
    <property type="match status" value="1"/>
</dbReference>
<dbReference type="InterPro" id="IPR000477">
    <property type="entry name" value="RT_dom"/>
</dbReference>
<dbReference type="InterPro" id="IPR036875">
    <property type="entry name" value="Znf_CCHC_sf"/>
</dbReference>
<dbReference type="InterPro" id="IPR041588">
    <property type="entry name" value="Integrase_H2C2"/>
</dbReference>
<dbReference type="InterPro" id="IPR021109">
    <property type="entry name" value="Peptidase_aspartic_dom_sf"/>
</dbReference>
<dbReference type="GO" id="GO:0004519">
    <property type="term" value="F:endonuclease activity"/>
    <property type="evidence" value="ECO:0007669"/>
    <property type="project" value="UniProtKB-KW"/>
</dbReference>
<keyword evidence="11" id="KW-0863">Zinc-finger</keyword>
<keyword evidence="4" id="KW-0548">Nucleotidyltransferase</keyword>
<dbReference type="PANTHER" id="PTHR37984">
    <property type="entry name" value="PROTEIN CBG26694"/>
    <property type="match status" value="1"/>
</dbReference>
<feature type="region of interest" description="Disordered" evidence="12">
    <location>
        <begin position="280"/>
        <end position="304"/>
    </location>
</feature>
<evidence type="ECO:0000256" key="11">
    <source>
        <dbReference type="PROSITE-ProRule" id="PRU00047"/>
    </source>
</evidence>
<evidence type="ECO:0000256" key="8">
    <source>
        <dbReference type="ARBA" id="ARBA00022801"/>
    </source>
</evidence>
<dbReference type="Pfam" id="PF17921">
    <property type="entry name" value="Integrase_H2C2"/>
    <property type="match status" value="1"/>
</dbReference>
<sequence length="1381" mass="157941">MNFKLFSIIEPIEEPDKNNPPHMESRPMIKEHITKEESHKHKIPQQCAPLDHGPIDLDLRRELWRGIPKTTEWEVFSGQMPYNHELWNKQIDVYAKDYLMLDAMVYGTESWKLKLRDEFDADRFHLNNPKILHEWFTTQKERLRGFSPELSNYIICQKILKQCPGPLIHAVKSRYKKPDEQMTFEEMVIIVEEIIDQTYKHYRNNNNNNNQNSRGSWKDNNQYKKKDNQKSDTDPKKTTSAPVNTQQIKNVSICNSCKQPGHYSRECPKRKTRVNNVGAGELENQEEDDSNQNQDEEQSEKGSLYDAEQDFEPESFVGVIENGDGSHLMDLGLYAIECDISPSFSIAEIQAEAHQPQTWDSSMKISNIEDARKNKSTTVIIKEKEFPCLLDSGAACSIISQQLLEKILPDWEESLLPINQAQFHSCSDQLEARGIIELPIIFPHTKGSMRIQTEFVVMKNARIKYLILGNDYLTLYGIDITNSKERYFTIGNENKKKKFSFKNNALEENRISSDIAAVKQHAPSRQDFISGDLAEAHISQKLTLEQKESLITLLFNLKDAFATTDQPLGAIKGHEVNIELTTHRPYPPLLRRPPYSASPRSREALEQHIEELVRLNVLRKVGHNEVVEITTPVIIAWHNGKSKMVGDFRALNTYTAADRYPIPKISETLNNLARARFITSMDVLKGFHQNLIAENSKKFLRIILHKGIYEYLRMPFGIKNAPSHFQRMMDIEFRRELDEKWVIIYIDDTIIMSDSGCKWVGSTRRVPGRVRAASDPKKPEPTRPLIGFGFGQPVSLPGQPANPTVTRLWGHAQHPKGAGAPNLERFCPAPLGSLNSNVEDTGSSRVDPNPTQPEPLVTGFGFGQPFLISDPTRPNPACTLGRVRARFSDPNPTHLHPDKITALGHIVSGIAIGIEQIKVAAVLKKPIPQNNKEMQSFLGFAGYYRQHMKYFASMTKSLTELCKLEVVYEMTQGRIQAYHNVTKKLTSAPLLLFPRWEYHFILYVDVSMTGLGAALHQIQEIKGIKREGPVVFISQLKASEAKYGASQLECLCLVWALEKLHYYLDGSAFDVVTDCTALRSLLNTKTPNRHMLRWQIAIQEYRGNITIKHRAGNIHKNADGLSRWALPNDPSNPAYDPEEEDKPFPIMGIHITSSMDEFFSLIRDSYKGNKNTNILCQLLMKDCKDQQLANSSEELWKKSYAEGRFSMFDGLLYHRTKHTSVLVLSDRVNINRILHEFHDSVSAGYFSEDRTVEKVSNTAWWANWKNETYEYCKTCDRCQKANRATGKRSGLLMKITEPFKPWDIINMDWVTALAPGGSCSHNSCLVIVDRYSKTPIFVPCFKDDSAMDTAMLFWNRVMPRTGIPRIIIFDRDPKFTSEFWT</sequence>
<feature type="domain" description="CCHC-type" evidence="13">
    <location>
        <begin position="254"/>
        <end position="269"/>
    </location>
</feature>
<evidence type="ECO:0000256" key="9">
    <source>
        <dbReference type="ARBA" id="ARBA00022884"/>
    </source>
</evidence>
<evidence type="ECO:0000256" key="12">
    <source>
        <dbReference type="SAM" id="MobiDB-lite"/>
    </source>
</evidence>
<evidence type="ECO:0000256" key="3">
    <source>
        <dbReference type="ARBA" id="ARBA00022679"/>
    </source>
</evidence>
<keyword evidence="7" id="KW-0255">Endonuclease</keyword>
<dbReference type="GO" id="GO:0005634">
    <property type="term" value="C:nucleus"/>
    <property type="evidence" value="ECO:0007669"/>
    <property type="project" value="UniProtKB-ARBA"/>
</dbReference>
<gene>
    <name evidence="15" type="ORF">PSTT_13290</name>
</gene>
<keyword evidence="3" id="KW-0808">Transferase</keyword>
<dbReference type="PANTHER" id="PTHR37984:SF5">
    <property type="entry name" value="PROTEIN NYNRIN-LIKE"/>
    <property type="match status" value="1"/>
</dbReference>
<evidence type="ECO:0000256" key="6">
    <source>
        <dbReference type="ARBA" id="ARBA00022750"/>
    </source>
</evidence>
<dbReference type="Gene3D" id="3.10.10.10">
    <property type="entry name" value="HIV Type 1 Reverse Transcriptase, subunit A, domain 1"/>
    <property type="match status" value="1"/>
</dbReference>
<dbReference type="VEuPathDB" id="FungiDB:PSTT_13290"/>
<keyword evidence="6" id="KW-0064">Aspartyl protease</keyword>
<dbReference type="Pfam" id="PF00078">
    <property type="entry name" value="RVT_1"/>
    <property type="match status" value="1"/>
</dbReference>
<dbReference type="GO" id="GO:0006397">
    <property type="term" value="P:mRNA processing"/>
    <property type="evidence" value="ECO:0007669"/>
    <property type="project" value="UniProtKB-KW"/>
</dbReference>
<dbReference type="InterPro" id="IPR001878">
    <property type="entry name" value="Znf_CCHC"/>
</dbReference>
<evidence type="ECO:0000256" key="4">
    <source>
        <dbReference type="ARBA" id="ARBA00022695"/>
    </source>
</evidence>
<dbReference type="InterPro" id="IPR012337">
    <property type="entry name" value="RNaseH-like_sf"/>
</dbReference>
<feature type="domain" description="Integrase catalytic" evidence="14">
    <location>
        <begin position="1297"/>
        <end position="1381"/>
    </location>
</feature>